<dbReference type="Pfam" id="PF00114">
    <property type="entry name" value="Pilin"/>
    <property type="match status" value="1"/>
</dbReference>
<dbReference type="Gene3D" id="3.30.700.10">
    <property type="entry name" value="Glycoprotein, Type 4 Pilin"/>
    <property type="match status" value="1"/>
</dbReference>
<proteinExistence type="inferred from homology"/>
<reference evidence="3 4" key="1">
    <citation type="submission" date="2011-08" db="EMBL/GenBank/DDBJ databases">
        <authorList>
            <person name="Weinstock G."/>
            <person name="Sodergren E."/>
            <person name="Clifton S."/>
            <person name="Fulton L."/>
            <person name="Fulton B."/>
            <person name="Courtney L."/>
            <person name="Fronick C."/>
            <person name="Harrison M."/>
            <person name="Strong C."/>
            <person name="Farmer C."/>
            <person name="Delahaunty K."/>
            <person name="Markovic C."/>
            <person name="Hall O."/>
            <person name="Minx P."/>
            <person name="Tomlinson C."/>
            <person name="Mitreva M."/>
            <person name="Hou S."/>
            <person name="Chen J."/>
            <person name="Wollam A."/>
            <person name="Pepin K.H."/>
            <person name="Johnson M."/>
            <person name="Bhonagiri V."/>
            <person name="Zhang X."/>
            <person name="Suruliraj S."/>
            <person name="Warren W."/>
            <person name="Chinwalla A."/>
            <person name="Mardis E.R."/>
            <person name="Wilson R.K."/>
        </authorList>
    </citation>
    <scope>NUCLEOTIDE SEQUENCE [LARGE SCALE GENOMIC DNA]</scope>
    <source>
        <strain evidence="3 4">F0432</strain>
    </source>
</reference>
<protein>
    <submittedName>
        <fullName evidence="3">Pilin</fullName>
    </submittedName>
</protein>
<dbReference type="HOGENOM" id="CLU_1821898_0_0_6"/>
<dbReference type="Proteomes" id="UP000004750">
    <property type="component" value="Unassembled WGS sequence"/>
</dbReference>
<dbReference type="SUPFAM" id="SSF54523">
    <property type="entry name" value="Pili subunits"/>
    <property type="match status" value="1"/>
</dbReference>
<comment type="subcellular location">
    <subcellularLocation>
        <location evidence="1">Membrane</location>
        <topology evidence="1">Single-pass membrane protein</topology>
    </subcellularLocation>
</comment>
<dbReference type="InterPro" id="IPR001082">
    <property type="entry name" value="Pilin"/>
</dbReference>
<evidence type="ECO:0000256" key="2">
    <source>
        <dbReference type="ARBA" id="ARBA00005233"/>
    </source>
</evidence>
<dbReference type="GO" id="GO:0009289">
    <property type="term" value="C:pilus"/>
    <property type="evidence" value="ECO:0007669"/>
    <property type="project" value="InterPro"/>
</dbReference>
<sequence>MKTTGSTICEYITNQKELDFYHAKQQAAEAWNLAGGQKGMIIEAYVNKEKWPDDNTAAGMASADNMQGKYVQEVRVGVNLSGDKQPGVITATLYNEEPVAPELRGKKLSLVPSKKDGAYQWDCVSNIDSQYLPEHCRHVDK</sequence>
<dbReference type="GO" id="GO:0007155">
    <property type="term" value="P:cell adhesion"/>
    <property type="evidence" value="ECO:0007669"/>
    <property type="project" value="InterPro"/>
</dbReference>
<dbReference type="RefSeq" id="WP_006985112.1">
    <property type="nucleotide sequence ID" value="NZ_JH417913.1"/>
</dbReference>
<accession>G9ZEA5</accession>
<evidence type="ECO:0000313" key="4">
    <source>
        <dbReference type="Proteomes" id="UP000004750"/>
    </source>
</evidence>
<organism evidence="3 4">
    <name type="scientific">Cardiobacterium valvarum F0432</name>
    <dbReference type="NCBI Taxonomy" id="797473"/>
    <lineage>
        <taxon>Bacteria</taxon>
        <taxon>Pseudomonadati</taxon>
        <taxon>Pseudomonadota</taxon>
        <taxon>Gammaproteobacteria</taxon>
        <taxon>Cardiobacteriales</taxon>
        <taxon>Cardiobacteriaceae</taxon>
        <taxon>Cardiobacterium</taxon>
    </lineage>
</organism>
<dbReference type="STRING" id="797473.HMPREF9080_01093"/>
<evidence type="ECO:0000256" key="1">
    <source>
        <dbReference type="ARBA" id="ARBA00004167"/>
    </source>
</evidence>
<dbReference type="EMBL" id="AGCM01000055">
    <property type="protein sequence ID" value="EHM54864.1"/>
    <property type="molecule type" value="Genomic_DNA"/>
</dbReference>
<dbReference type="AlphaFoldDB" id="G9ZEA5"/>
<dbReference type="InterPro" id="IPR045584">
    <property type="entry name" value="Pilin-like"/>
</dbReference>
<evidence type="ECO:0000313" key="3">
    <source>
        <dbReference type="EMBL" id="EHM54864.1"/>
    </source>
</evidence>
<dbReference type="GO" id="GO:0016020">
    <property type="term" value="C:membrane"/>
    <property type="evidence" value="ECO:0007669"/>
    <property type="project" value="UniProtKB-SubCell"/>
</dbReference>
<comment type="caution">
    <text evidence="3">The sequence shown here is derived from an EMBL/GenBank/DDBJ whole genome shotgun (WGS) entry which is preliminary data.</text>
</comment>
<gene>
    <name evidence="3" type="ORF">HMPREF9080_01093</name>
</gene>
<name>G9ZEA5_9GAMM</name>
<comment type="similarity">
    <text evidence="2">Belongs to the N-Me-Phe pilin family.</text>
</comment>